<evidence type="ECO:0000256" key="1">
    <source>
        <dbReference type="ARBA" id="ARBA00004123"/>
    </source>
</evidence>
<keyword evidence="2" id="KW-0479">Metal-binding</keyword>
<dbReference type="PANTHER" id="PTHR46481">
    <property type="entry name" value="ZINC FINGER BED DOMAIN-CONTAINING PROTEIN 4"/>
    <property type="match status" value="1"/>
</dbReference>
<sequence length="196" mass="22388">ESMANTVWKTLEHYGLKDKIIAFVMDNATNNDTMTDSIETKCKAEHIRFDAKRSRMRCMPHTVHLAAIKLLEAIGALTKEESQKAQSRSTKTVYQETVTQVDTDDADKEAAAQQHEDFDESATLLAPGEGIASAVYKLRRIVKHVRSSPQRRRAWEFTVRLAIDQLDGELEEAQLMLILDVKTRWTSTHQMLREFP</sequence>
<gene>
    <name evidence="7" type="ORF">BT96DRAFT_842985</name>
    <name evidence="6" type="ORF">BT96DRAFT_843744</name>
</gene>
<keyword evidence="8" id="KW-1185">Reference proteome</keyword>
<organism evidence="6 8">
    <name type="scientific">Gymnopus androsaceus JB14</name>
    <dbReference type="NCBI Taxonomy" id="1447944"/>
    <lineage>
        <taxon>Eukaryota</taxon>
        <taxon>Fungi</taxon>
        <taxon>Dikarya</taxon>
        <taxon>Basidiomycota</taxon>
        <taxon>Agaricomycotina</taxon>
        <taxon>Agaricomycetes</taxon>
        <taxon>Agaricomycetidae</taxon>
        <taxon>Agaricales</taxon>
        <taxon>Marasmiineae</taxon>
        <taxon>Omphalotaceae</taxon>
        <taxon>Gymnopus</taxon>
    </lineage>
</organism>
<dbReference type="InterPro" id="IPR052035">
    <property type="entry name" value="ZnF_BED_domain_contain"/>
</dbReference>
<accession>A0A6A4GDI5</accession>
<dbReference type="Proteomes" id="UP000799118">
    <property type="component" value="Unassembled WGS sequence"/>
</dbReference>
<dbReference type="EMBL" id="ML770432">
    <property type="protein sequence ID" value="KAE9383510.1"/>
    <property type="molecule type" value="Genomic_DNA"/>
</dbReference>
<keyword evidence="3" id="KW-0863">Zinc-finger</keyword>
<evidence type="ECO:0000313" key="6">
    <source>
        <dbReference type="EMBL" id="KAE9383510.1"/>
    </source>
</evidence>
<feature type="non-terminal residue" evidence="6">
    <location>
        <position position="1"/>
    </location>
</feature>
<evidence type="ECO:0000256" key="4">
    <source>
        <dbReference type="ARBA" id="ARBA00022833"/>
    </source>
</evidence>
<evidence type="ECO:0000256" key="3">
    <source>
        <dbReference type="ARBA" id="ARBA00022771"/>
    </source>
</evidence>
<dbReference type="GO" id="GO:0005634">
    <property type="term" value="C:nucleus"/>
    <property type="evidence" value="ECO:0007669"/>
    <property type="project" value="UniProtKB-SubCell"/>
</dbReference>
<dbReference type="PANTHER" id="PTHR46481:SF10">
    <property type="entry name" value="ZINC FINGER BED DOMAIN-CONTAINING PROTEIN 39"/>
    <property type="match status" value="1"/>
</dbReference>
<evidence type="ECO:0000313" key="7">
    <source>
        <dbReference type="EMBL" id="KAE9383994.1"/>
    </source>
</evidence>
<name>A0A6A4GDI5_9AGAR</name>
<dbReference type="InterPro" id="IPR012337">
    <property type="entry name" value="RNaseH-like_sf"/>
</dbReference>
<keyword evidence="5" id="KW-0539">Nucleus</keyword>
<keyword evidence="4" id="KW-0862">Zinc</keyword>
<evidence type="ECO:0000313" key="8">
    <source>
        <dbReference type="Proteomes" id="UP000799118"/>
    </source>
</evidence>
<dbReference type="OrthoDB" id="3259198at2759"/>
<dbReference type="GO" id="GO:0008270">
    <property type="term" value="F:zinc ion binding"/>
    <property type="evidence" value="ECO:0007669"/>
    <property type="project" value="UniProtKB-KW"/>
</dbReference>
<evidence type="ECO:0000256" key="2">
    <source>
        <dbReference type="ARBA" id="ARBA00022723"/>
    </source>
</evidence>
<comment type="subcellular location">
    <subcellularLocation>
        <location evidence="1">Nucleus</location>
    </subcellularLocation>
</comment>
<dbReference type="SUPFAM" id="SSF53098">
    <property type="entry name" value="Ribonuclease H-like"/>
    <property type="match status" value="1"/>
</dbReference>
<proteinExistence type="predicted"/>
<evidence type="ECO:0000256" key="5">
    <source>
        <dbReference type="ARBA" id="ARBA00023242"/>
    </source>
</evidence>
<reference evidence="6" key="1">
    <citation type="journal article" date="2019" name="Environ. Microbiol.">
        <title>Fungal ecological strategies reflected in gene transcription - a case study of two litter decomposers.</title>
        <authorList>
            <person name="Barbi F."/>
            <person name="Kohler A."/>
            <person name="Barry K."/>
            <person name="Baskaran P."/>
            <person name="Daum C."/>
            <person name="Fauchery L."/>
            <person name="Ihrmark K."/>
            <person name="Kuo A."/>
            <person name="LaButti K."/>
            <person name="Lipzen A."/>
            <person name="Morin E."/>
            <person name="Grigoriev I.V."/>
            <person name="Henrissat B."/>
            <person name="Lindahl B."/>
            <person name="Martin F."/>
        </authorList>
    </citation>
    <scope>NUCLEOTIDE SEQUENCE</scope>
    <source>
        <strain evidence="6">JB14</strain>
    </source>
</reference>
<dbReference type="EMBL" id="ML770259">
    <property type="protein sequence ID" value="KAE9383994.1"/>
    <property type="molecule type" value="Genomic_DNA"/>
</dbReference>
<protein>
    <submittedName>
        <fullName evidence="6">Uncharacterized protein</fullName>
    </submittedName>
</protein>
<dbReference type="AlphaFoldDB" id="A0A6A4GDI5"/>